<evidence type="ECO:0000256" key="11">
    <source>
        <dbReference type="SAM" id="MobiDB-lite"/>
    </source>
</evidence>
<evidence type="ECO:0000256" key="3">
    <source>
        <dbReference type="ARBA" id="ARBA00010519"/>
    </source>
</evidence>
<comment type="function">
    <text evidence="1 10">NDH-1 shuttles electrons from NADH, via FMN and iron-sulfur (Fe-S) centers, to quinones in the respiratory chain. The immediate electron acceptor for the enzyme in this species is believed to be ubiquinone. Couples the redox reaction to proton translocation (for every two electrons transferred, four hydrogen ions are translocated across the cytoplasmic membrane), and thus conserves the redox energy in a proton gradient.</text>
</comment>
<dbReference type="GO" id="GO:0030964">
    <property type="term" value="C:NADH dehydrogenase complex"/>
    <property type="evidence" value="ECO:0007669"/>
    <property type="project" value="TreeGrafter"/>
</dbReference>
<organism evidence="12 13">
    <name type="scientific">Caulifigura coniformis</name>
    <dbReference type="NCBI Taxonomy" id="2527983"/>
    <lineage>
        <taxon>Bacteria</taxon>
        <taxon>Pseudomonadati</taxon>
        <taxon>Planctomycetota</taxon>
        <taxon>Planctomycetia</taxon>
        <taxon>Planctomycetales</taxon>
        <taxon>Planctomycetaceae</taxon>
        <taxon>Caulifigura</taxon>
    </lineage>
</organism>
<keyword evidence="8 10" id="KW-1133">Transmembrane helix</keyword>
<proteinExistence type="inferred from homology"/>
<dbReference type="InParanoid" id="A0A517SJP7"/>
<dbReference type="AlphaFoldDB" id="A0A517SJP7"/>
<evidence type="ECO:0000256" key="6">
    <source>
        <dbReference type="ARBA" id="ARBA00022719"/>
    </source>
</evidence>
<reference evidence="12 13" key="1">
    <citation type="submission" date="2019-02" db="EMBL/GenBank/DDBJ databases">
        <title>Deep-cultivation of Planctomycetes and their phenomic and genomic characterization uncovers novel biology.</title>
        <authorList>
            <person name="Wiegand S."/>
            <person name="Jogler M."/>
            <person name="Boedeker C."/>
            <person name="Pinto D."/>
            <person name="Vollmers J."/>
            <person name="Rivas-Marin E."/>
            <person name="Kohn T."/>
            <person name="Peeters S.H."/>
            <person name="Heuer A."/>
            <person name="Rast P."/>
            <person name="Oberbeckmann S."/>
            <person name="Bunk B."/>
            <person name="Jeske O."/>
            <person name="Meyerdierks A."/>
            <person name="Storesund J.E."/>
            <person name="Kallscheuer N."/>
            <person name="Luecker S."/>
            <person name="Lage O.M."/>
            <person name="Pohl T."/>
            <person name="Merkel B.J."/>
            <person name="Hornburger P."/>
            <person name="Mueller R.-W."/>
            <person name="Bruemmer F."/>
            <person name="Labrenz M."/>
            <person name="Spormann A.M."/>
            <person name="Op den Camp H."/>
            <person name="Overmann J."/>
            <person name="Amann R."/>
            <person name="Jetten M.S.M."/>
            <person name="Mascher T."/>
            <person name="Medema M.H."/>
            <person name="Devos D.P."/>
            <person name="Kaster A.-K."/>
            <person name="Ovreas L."/>
            <person name="Rohde M."/>
            <person name="Galperin M.Y."/>
            <person name="Jogler C."/>
        </authorList>
    </citation>
    <scope>NUCLEOTIDE SEQUENCE [LARGE SCALE GENOMIC DNA]</scope>
    <source>
        <strain evidence="12 13">Pan44</strain>
    </source>
</reference>
<feature type="transmembrane region" description="Helical" evidence="10">
    <location>
        <begin position="30"/>
        <end position="50"/>
    </location>
</feature>
<dbReference type="Pfam" id="PF00420">
    <property type="entry name" value="Oxidored_q2"/>
    <property type="match status" value="1"/>
</dbReference>
<dbReference type="NCBIfam" id="NF004320">
    <property type="entry name" value="PRK05715.1-2"/>
    <property type="match status" value="1"/>
</dbReference>
<keyword evidence="5 10" id="KW-0812">Transmembrane</keyword>
<keyword evidence="10" id="KW-1003">Cell membrane</keyword>
<dbReference type="InterPro" id="IPR039428">
    <property type="entry name" value="NUOK/Mnh_C1-like"/>
</dbReference>
<comment type="catalytic activity">
    <reaction evidence="10">
        <text>a quinone + NADH + 5 H(+)(in) = a quinol + NAD(+) + 4 H(+)(out)</text>
        <dbReference type="Rhea" id="RHEA:57888"/>
        <dbReference type="ChEBI" id="CHEBI:15378"/>
        <dbReference type="ChEBI" id="CHEBI:24646"/>
        <dbReference type="ChEBI" id="CHEBI:57540"/>
        <dbReference type="ChEBI" id="CHEBI:57945"/>
        <dbReference type="ChEBI" id="CHEBI:132124"/>
    </reaction>
</comment>
<dbReference type="PANTHER" id="PTHR11434">
    <property type="entry name" value="NADH-UBIQUINONE OXIDOREDUCTASE SUBUNIT ND4L"/>
    <property type="match status" value="1"/>
</dbReference>
<evidence type="ECO:0000313" key="13">
    <source>
        <dbReference type="Proteomes" id="UP000315700"/>
    </source>
</evidence>
<accession>A0A517SJP7</accession>
<evidence type="ECO:0000256" key="9">
    <source>
        <dbReference type="ARBA" id="ARBA00023136"/>
    </source>
</evidence>
<dbReference type="GO" id="GO:0048038">
    <property type="term" value="F:quinone binding"/>
    <property type="evidence" value="ECO:0007669"/>
    <property type="project" value="UniProtKB-KW"/>
</dbReference>
<dbReference type="Gene3D" id="1.10.287.3510">
    <property type="match status" value="1"/>
</dbReference>
<dbReference type="Proteomes" id="UP000315700">
    <property type="component" value="Chromosome"/>
</dbReference>
<sequence>MPATLDPNLAVGAILFVLGAIGVLTRRNLILIMLSAEMMLNGVALTLVTFSQMHGNNRGQIFTVFVLTVAACEAGLGLSLILALYHRTKTLDVNLWASIREPDISAPAPDAPSLTPPTDIRDYPRLTPSGGMPDLDGAERTLLADKNETRQTSLPA</sequence>
<keyword evidence="13" id="KW-1185">Reference proteome</keyword>
<evidence type="ECO:0000256" key="2">
    <source>
        <dbReference type="ARBA" id="ARBA00004141"/>
    </source>
</evidence>
<keyword evidence="7 10" id="KW-1278">Translocase</keyword>
<name>A0A517SJP7_9PLAN</name>
<dbReference type="GO" id="GO:0050136">
    <property type="term" value="F:NADH dehydrogenase (quinone) (non-electrogenic) activity"/>
    <property type="evidence" value="ECO:0007669"/>
    <property type="project" value="UniProtKB-UniRule"/>
</dbReference>
<comment type="subunit">
    <text evidence="10">NDH-1 is composed of 14 different subunits. Subunits NuoA, H, J, K, L, M, N constitute the membrane sector of the complex.</text>
</comment>
<dbReference type="FunCoup" id="A0A517SJP7">
    <property type="interactions" value="239"/>
</dbReference>
<keyword evidence="10" id="KW-0520">NAD</keyword>
<dbReference type="RefSeq" id="WP_145033648.1">
    <property type="nucleotide sequence ID" value="NZ_CP036271.1"/>
</dbReference>
<evidence type="ECO:0000256" key="10">
    <source>
        <dbReference type="HAMAP-Rule" id="MF_01456"/>
    </source>
</evidence>
<dbReference type="FunFam" id="1.10.287.3510:FF:000001">
    <property type="entry name" value="NADH-quinone oxidoreductase subunit K"/>
    <property type="match status" value="1"/>
</dbReference>
<dbReference type="OrthoDB" id="9811124at2"/>
<evidence type="ECO:0000256" key="4">
    <source>
        <dbReference type="ARBA" id="ARBA00022448"/>
    </source>
</evidence>
<dbReference type="HAMAP" id="MF_01456">
    <property type="entry name" value="NDH1_NuoK"/>
    <property type="match status" value="1"/>
</dbReference>
<dbReference type="GO" id="GO:0042773">
    <property type="term" value="P:ATP synthesis coupled electron transport"/>
    <property type="evidence" value="ECO:0007669"/>
    <property type="project" value="InterPro"/>
</dbReference>
<dbReference type="EMBL" id="CP036271">
    <property type="protein sequence ID" value="QDT56326.1"/>
    <property type="molecule type" value="Genomic_DNA"/>
</dbReference>
<gene>
    <name evidence="12" type="primary">nuoK_2</name>
    <name evidence="10" type="synonym">nuoK</name>
    <name evidence="12" type="ORF">Pan44_43790</name>
</gene>
<dbReference type="GO" id="GO:0005886">
    <property type="term" value="C:plasma membrane"/>
    <property type="evidence" value="ECO:0007669"/>
    <property type="project" value="UniProtKB-SubCell"/>
</dbReference>
<protein>
    <recommendedName>
        <fullName evidence="10">NADH-quinone oxidoreductase subunit K</fullName>
        <ecNumber evidence="10">7.1.1.-</ecNumber>
    </recommendedName>
    <alternativeName>
        <fullName evidence="10">NADH dehydrogenase I subunit K</fullName>
    </alternativeName>
    <alternativeName>
        <fullName evidence="10">NDH-1 subunit K</fullName>
    </alternativeName>
</protein>
<dbReference type="InterPro" id="IPR001133">
    <property type="entry name" value="NADH_UbQ_OxRdtase_chain4L/K"/>
</dbReference>
<evidence type="ECO:0000256" key="5">
    <source>
        <dbReference type="ARBA" id="ARBA00022692"/>
    </source>
</evidence>
<feature type="compositionally biased region" description="Low complexity" evidence="11">
    <location>
        <begin position="104"/>
        <end position="113"/>
    </location>
</feature>
<comment type="subcellular location">
    <subcellularLocation>
        <location evidence="10">Cell membrane</location>
        <topology evidence="10">Multi-pass membrane protein</topology>
    </subcellularLocation>
    <subcellularLocation>
        <location evidence="2">Membrane</location>
        <topology evidence="2">Multi-pass membrane protein</topology>
    </subcellularLocation>
</comment>
<feature type="transmembrane region" description="Helical" evidence="10">
    <location>
        <begin position="7"/>
        <end position="24"/>
    </location>
</feature>
<dbReference type="EC" id="7.1.1.-" evidence="10"/>
<evidence type="ECO:0000313" key="12">
    <source>
        <dbReference type="EMBL" id="QDT56326.1"/>
    </source>
</evidence>
<evidence type="ECO:0000256" key="8">
    <source>
        <dbReference type="ARBA" id="ARBA00022989"/>
    </source>
</evidence>
<dbReference type="PANTHER" id="PTHR11434:SF16">
    <property type="entry name" value="NADH-UBIQUINONE OXIDOREDUCTASE CHAIN 4L"/>
    <property type="match status" value="1"/>
</dbReference>
<evidence type="ECO:0000256" key="1">
    <source>
        <dbReference type="ARBA" id="ARBA00002378"/>
    </source>
</evidence>
<keyword evidence="6 10" id="KW-0874">Quinone</keyword>
<comment type="similarity">
    <text evidence="3 10">Belongs to the complex I subunit 4L family.</text>
</comment>
<keyword evidence="12" id="KW-0560">Oxidoreductase</keyword>
<keyword evidence="4 10" id="KW-0813">Transport</keyword>
<feature type="region of interest" description="Disordered" evidence="11">
    <location>
        <begin position="103"/>
        <end position="137"/>
    </location>
</feature>
<keyword evidence="10" id="KW-0830">Ubiquinone</keyword>
<keyword evidence="9 10" id="KW-0472">Membrane</keyword>
<dbReference type="KEGG" id="ccos:Pan44_43790"/>
<feature type="transmembrane region" description="Helical" evidence="10">
    <location>
        <begin position="62"/>
        <end position="85"/>
    </location>
</feature>
<evidence type="ECO:0000256" key="7">
    <source>
        <dbReference type="ARBA" id="ARBA00022967"/>
    </source>
</evidence>